<protein>
    <recommendedName>
        <fullName evidence="3">Metallophosphoesterase</fullName>
    </recommendedName>
</protein>
<evidence type="ECO:0000313" key="2">
    <source>
        <dbReference type="Proteomes" id="UP001348265"/>
    </source>
</evidence>
<comment type="caution">
    <text evidence="1">The sequence shown here is derived from an EMBL/GenBank/DDBJ whole genome shotgun (WGS) entry which is preliminary data.</text>
</comment>
<name>A0ABU7WLY5_9ACTN</name>
<keyword evidence="2" id="KW-1185">Reference proteome</keyword>
<dbReference type="InterPro" id="IPR029052">
    <property type="entry name" value="Metallo-depent_PP-like"/>
</dbReference>
<reference evidence="1 2" key="1">
    <citation type="submission" date="2023-08" db="EMBL/GenBank/DDBJ databases">
        <authorList>
            <person name="Sharma P."/>
            <person name="Verma V."/>
            <person name="Mohan M.K."/>
            <person name="Dubey A.K."/>
        </authorList>
    </citation>
    <scope>NUCLEOTIDE SEQUENCE [LARGE SCALE GENOMIC DNA]</scope>
    <source>
        <strain evidence="1 2">ADP4</strain>
    </source>
</reference>
<dbReference type="RefSeq" id="WP_331785439.1">
    <property type="nucleotide sequence ID" value="NZ_JAVFKM010000002.1"/>
</dbReference>
<evidence type="ECO:0000313" key="1">
    <source>
        <dbReference type="EMBL" id="MEF3112442.1"/>
    </source>
</evidence>
<evidence type="ECO:0008006" key="3">
    <source>
        <dbReference type="Google" id="ProtNLM"/>
    </source>
</evidence>
<dbReference type="SUPFAM" id="SSF56300">
    <property type="entry name" value="Metallo-dependent phosphatases"/>
    <property type="match status" value="1"/>
</dbReference>
<proteinExistence type="predicted"/>
<dbReference type="Proteomes" id="UP001348265">
    <property type="component" value="Unassembled WGS sequence"/>
</dbReference>
<accession>A0ABU7WLY5</accession>
<dbReference type="EMBL" id="JAVFKM010000002">
    <property type="protein sequence ID" value="MEF3112442.1"/>
    <property type="molecule type" value="Genomic_DNA"/>
</dbReference>
<gene>
    <name evidence="1" type="ORF">RB636_04400</name>
</gene>
<organism evidence="1 2">
    <name type="scientific">Streptomyces chrestomyceticus</name>
    <dbReference type="NCBI Taxonomy" id="68185"/>
    <lineage>
        <taxon>Bacteria</taxon>
        <taxon>Bacillati</taxon>
        <taxon>Actinomycetota</taxon>
        <taxon>Actinomycetes</taxon>
        <taxon>Kitasatosporales</taxon>
        <taxon>Streptomycetaceae</taxon>
        <taxon>Streptomyces</taxon>
    </lineage>
</organism>
<sequence>MKRIVFISDLQMPLEHKKANRNIIRFIHDYQPDEVVNIGDITDYTAPARWSAGRRAEYGMSVLEEAAYTRKHHIEPLRAGYDGPVTLLGSNHGERPHRYLVDRAPALYDVGTFREDRLLHLDDYGIRFEPLSYDFAPGWTATHGHARGISLSRYAGGAALNAAKRLQRSVIMGHTHRAGIVSESTGVHGCRTLTGVEIGHLMEISKADYLGPARLANWQMAFAIAYVDTKGVTPHIIPVTRTGSFIVEGERYT</sequence>